<evidence type="ECO:0000313" key="2">
    <source>
        <dbReference type="Proteomes" id="UP000247485"/>
    </source>
</evidence>
<evidence type="ECO:0000313" key="1">
    <source>
        <dbReference type="EMBL" id="PXW36503.1"/>
    </source>
</evidence>
<gene>
    <name evidence="1" type="ORF">DET57_12919</name>
</gene>
<dbReference type="EMBL" id="QJJG01000029">
    <property type="protein sequence ID" value="PXW36503.1"/>
    <property type="molecule type" value="Genomic_DNA"/>
</dbReference>
<name>A0A169I6R3_KLEOX</name>
<dbReference type="RefSeq" id="WP_003026780.1">
    <property type="nucleotide sequence ID" value="NZ_FKYU01000025.1"/>
</dbReference>
<comment type="caution">
    <text evidence="1">The sequence shown here is derived from an EMBL/GenBank/DDBJ whole genome shotgun (WGS) entry which is preliminary data.</text>
</comment>
<reference evidence="1 2" key="1">
    <citation type="submission" date="2018-05" db="EMBL/GenBank/DDBJ databases">
        <title>Freshwater and sediment microbial communities from various areas in North America, analyzing microbe dynamics in response to fracking.</title>
        <authorList>
            <person name="Lamendella R."/>
        </authorList>
    </citation>
    <scope>NUCLEOTIDE SEQUENCE [LARGE SCALE GENOMIC DNA]</scope>
    <source>
        <strain evidence="1 2">67</strain>
    </source>
</reference>
<dbReference type="AlphaFoldDB" id="A0A169I6R3"/>
<sequence length="89" mass="10248">MDEKVYFRLSYETMTADTEDFINGCLERAGRADCNDPDAEIARARSAIELWYHLALAGRAPEDVTDRDQLRLTEMILRAPTAEQRSWQP</sequence>
<protein>
    <submittedName>
        <fullName evidence="1">Uncharacterized protein</fullName>
    </submittedName>
</protein>
<accession>A0A169I6R3</accession>
<organism evidence="1 2">
    <name type="scientific">Klebsiella oxytoca</name>
    <dbReference type="NCBI Taxonomy" id="571"/>
    <lineage>
        <taxon>Bacteria</taxon>
        <taxon>Pseudomonadati</taxon>
        <taxon>Pseudomonadota</taxon>
        <taxon>Gammaproteobacteria</taxon>
        <taxon>Enterobacterales</taxon>
        <taxon>Enterobacteriaceae</taxon>
        <taxon>Klebsiella/Raoultella group</taxon>
        <taxon>Klebsiella</taxon>
    </lineage>
</organism>
<proteinExistence type="predicted"/>
<dbReference type="Proteomes" id="UP000247485">
    <property type="component" value="Unassembled WGS sequence"/>
</dbReference>